<dbReference type="Gramene" id="PVH66259">
    <property type="protein sequence ID" value="PVH66259"/>
    <property type="gene ID" value="PAHAL_1G187400"/>
</dbReference>
<name>A0A2T8KVV6_9POAL</name>
<evidence type="ECO:0000313" key="2">
    <source>
        <dbReference type="EMBL" id="PVH66259.1"/>
    </source>
</evidence>
<dbReference type="Proteomes" id="UP000243499">
    <property type="component" value="Chromosome 1"/>
</dbReference>
<protein>
    <submittedName>
        <fullName evidence="2">Uncharacterized protein</fullName>
    </submittedName>
</protein>
<feature type="transmembrane region" description="Helical" evidence="1">
    <location>
        <begin position="46"/>
        <end position="68"/>
    </location>
</feature>
<gene>
    <name evidence="2" type="ORF">PAHAL_1G187400</name>
</gene>
<sequence length="86" mass="10036">MLSDRYRTQKMERKKPDFFPSPLVGCCRNLCNFQCNRLRLDSNHEYNVWIGCVFTQISTACIYVNFYLMSPIGLYVPPLASFPVCN</sequence>
<keyword evidence="1" id="KW-0472">Membrane</keyword>
<organism evidence="2">
    <name type="scientific">Panicum hallii</name>
    <dbReference type="NCBI Taxonomy" id="206008"/>
    <lineage>
        <taxon>Eukaryota</taxon>
        <taxon>Viridiplantae</taxon>
        <taxon>Streptophyta</taxon>
        <taxon>Embryophyta</taxon>
        <taxon>Tracheophyta</taxon>
        <taxon>Spermatophyta</taxon>
        <taxon>Magnoliopsida</taxon>
        <taxon>Liliopsida</taxon>
        <taxon>Poales</taxon>
        <taxon>Poaceae</taxon>
        <taxon>PACMAD clade</taxon>
        <taxon>Panicoideae</taxon>
        <taxon>Panicodae</taxon>
        <taxon>Paniceae</taxon>
        <taxon>Panicinae</taxon>
        <taxon>Panicum</taxon>
        <taxon>Panicum sect. Panicum</taxon>
    </lineage>
</organism>
<reference evidence="2" key="1">
    <citation type="submission" date="2018-04" db="EMBL/GenBank/DDBJ databases">
        <title>WGS assembly of Panicum hallii.</title>
        <authorList>
            <person name="Lovell J."/>
            <person name="Jenkins J."/>
            <person name="Lowry D."/>
            <person name="Mamidi S."/>
            <person name="Sreedasyam A."/>
            <person name="Weng X."/>
            <person name="Barry K."/>
            <person name="Bonette J."/>
            <person name="Campitelli B."/>
            <person name="Daum C."/>
            <person name="Gordon S."/>
            <person name="Gould B."/>
            <person name="Lipzen A."/>
            <person name="Macqueen A."/>
            <person name="Palacio-Mejia J."/>
            <person name="Plott C."/>
            <person name="Shakirov E."/>
            <person name="Shu S."/>
            <person name="Yoshinaga Y."/>
            <person name="Zane M."/>
            <person name="Rokhsar D."/>
            <person name="Grimwood J."/>
            <person name="Schmutz J."/>
            <person name="Juenger T."/>
        </authorList>
    </citation>
    <scope>NUCLEOTIDE SEQUENCE [LARGE SCALE GENOMIC DNA]</scope>
    <source>
        <strain evidence="2">FIL2</strain>
    </source>
</reference>
<proteinExistence type="predicted"/>
<dbReference type="EMBL" id="CM008046">
    <property type="protein sequence ID" value="PVH66259.1"/>
    <property type="molecule type" value="Genomic_DNA"/>
</dbReference>
<keyword evidence="1" id="KW-0812">Transmembrane</keyword>
<evidence type="ECO:0000256" key="1">
    <source>
        <dbReference type="SAM" id="Phobius"/>
    </source>
</evidence>
<keyword evidence="1" id="KW-1133">Transmembrane helix</keyword>
<accession>A0A2T8KVV6</accession>
<dbReference type="AlphaFoldDB" id="A0A2T8KVV6"/>